<dbReference type="InterPro" id="IPR036378">
    <property type="entry name" value="FAS1_dom_sf"/>
</dbReference>
<dbReference type="Gene3D" id="2.30.180.10">
    <property type="entry name" value="FAS1 domain"/>
    <property type="match status" value="1"/>
</dbReference>
<dbReference type="PROSITE" id="PS50213">
    <property type="entry name" value="FAS1"/>
    <property type="match status" value="1"/>
</dbReference>
<gene>
    <name evidence="2" type="ORF">NCTC11388_02168</name>
</gene>
<protein>
    <recommendedName>
        <fullName evidence="1">FAS1 domain-containing protein</fullName>
    </recommendedName>
</protein>
<proteinExistence type="predicted"/>
<dbReference type="SUPFAM" id="SSF82153">
    <property type="entry name" value="FAS1 domain"/>
    <property type="match status" value="1"/>
</dbReference>
<feature type="domain" description="FAS1" evidence="1">
    <location>
        <begin position="40"/>
        <end position="209"/>
    </location>
</feature>
<sequence>MIRIQHIWFVFALFILTATVSCEKGDEYYKDYQNNTKVYDGTILKYLESQRGTYDSLLMVLDRAPGLRSKLMGTEKFTFYAMTNRSFEIAVKALNATRKLTNKAPLYLEDVDQLELDSLMGRYIFEGEVTTETLYPYIDGLKAKSIYGYDMHMYYNVTNASGFVSGGQQEIEFSDVNNSIFKRYWQTTTTSAVNLKTTNGVIHFLSASHDFGFNKFTSKFSQ</sequence>
<dbReference type="AlphaFoldDB" id="A0A380C389"/>
<organism evidence="2 3">
    <name type="scientific">Sphingobacterium spiritivorum</name>
    <name type="common">Flavobacterium spiritivorum</name>
    <dbReference type="NCBI Taxonomy" id="258"/>
    <lineage>
        <taxon>Bacteria</taxon>
        <taxon>Pseudomonadati</taxon>
        <taxon>Bacteroidota</taxon>
        <taxon>Sphingobacteriia</taxon>
        <taxon>Sphingobacteriales</taxon>
        <taxon>Sphingobacteriaceae</taxon>
        <taxon>Sphingobacterium</taxon>
    </lineage>
</organism>
<dbReference type="RefSeq" id="WP_115170101.1">
    <property type="nucleotide sequence ID" value="NZ_UGYW01000002.1"/>
</dbReference>
<name>A0A380C389_SPHSI</name>
<accession>A0A380C389</accession>
<evidence type="ECO:0000313" key="2">
    <source>
        <dbReference type="EMBL" id="SUJ11951.1"/>
    </source>
</evidence>
<evidence type="ECO:0000313" key="3">
    <source>
        <dbReference type="Proteomes" id="UP000254893"/>
    </source>
</evidence>
<dbReference type="EMBL" id="UGYW01000002">
    <property type="protein sequence ID" value="SUJ11951.1"/>
    <property type="molecule type" value="Genomic_DNA"/>
</dbReference>
<reference evidence="2 3" key="1">
    <citation type="submission" date="2018-06" db="EMBL/GenBank/DDBJ databases">
        <authorList>
            <consortium name="Pathogen Informatics"/>
            <person name="Doyle S."/>
        </authorList>
    </citation>
    <scope>NUCLEOTIDE SEQUENCE [LARGE SCALE GENOMIC DNA]</scope>
    <source>
        <strain evidence="2 3">NCTC11388</strain>
    </source>
</reference>
<evidence type="ECO:0000259" key="1">
    <source>
        <dbReference type="PROSITE" id="PS50213"/>
    </source>
</evidence>
<dbReference type="Proteomes" id="UP000254893">
    <property type="component" value="Unassembled WGS sequence"/>
</dbReference>
<dbReference type="PROSITE" id="PS51257">
    <property type="entry name" value="PROKAR_LIPOPROTEIN"/>
    <property type="match status" value="1"/>
</dbReference>
<dbReference type="InterPro" id="IPR000782">
    <property type="entry name" value="FAS1_domain"/>
</dbReference>